<proteinExistence type="predicted"/>
<protein>
    <recommendedName>
        <fullName evidence="2">XkdX family protein</fullName>
    </recommendedName>
</protein>
<name>A0A8S5PFM7_9CAUD</name>
<evidence type="ECO:0008006" key="2">
    <source>
        <dbReference type="Google" id="ProtNLM"/>
    </source>
</evidence>
<organism evidence="1">
    <name type="scientific">Siphoviridae sp. ctZ1O5</name>
    <dbReference type="NCBI Taxonomy" id="2825555"/>
    <lineage>
        <taxon>Viruses</taxon>
        <taxon>Duplodnaviria</taxon>
        <taxon>Heunggongvirae</taxon>
        <taxon>Uroviricota</taxon>
        <taxon>Caudoviricetes</taxon>
    </lineage>
</organism>
<dbReference type="EMBL" id="BK015404">
    <property type="protein sequence ID" value="DAE05169.1"/>
    <property type="molecule type" value="Genomic_DNA"/>
</dbReference>
<accession>A0A8S5PFM7</accession>
<evidence type="ECO:0000313" key="1">
    <source>
        <dbReference type="EMBL" id="DAE05169.1"/>
    </source>
</evidence>
<sequence>MTNKEYKRLLAERYKSWQEEKIGVHILTKEEVEELKKKGIIKEN</sequence>
<reference evidence="1" key="1">
    <citation type="journal article" date="2021" name="Proc. Natl. Acad. Sci. U.S.A.">
        <title>A Catalog of Tens of Thousands of Viruses from Human Metagenomes Reveals Hidden Associations with Chronic Diseases.</title>
        <authorList>
            <person name="Tisza M.J."/>
            <person name="Buck C.B."/>
        </authorList>
    </citation>
    <scope>NUCLEOTIDE SEQUENCE</scope>
    <source>
        <strain evidence="1">CtZ1O5</strain>
    </source>
</reference>